<protein>
    <recommendedName>
        <fullName evidence="5">Protein kinase domain-containing protein</fullName>
    </recommendedName>
</protein>
<comment type="caution">
    <text evidence="3">The sequence shown here is derived from an EMBL/GenBank/DDBJ whole genome shotgun (WGS) entry which is preliminary data.</text>
</comment>
<dbReference type="EMBL" id="BIFT01000002">
    <property type="protein sequence ID" value="GCE31685.1"/>
    <property type="molecule type" value="Genomic_DNA"/>
</dbReference>
<evidence type="ECO:0000256" key="1">
    <source>
        <dbReference type="SAM" id="MobiDB-lite"/>
    </source>
</evidence>
<evidence type="ECO:0000313" key="4">
    <source>
        <dbReference type="Proteomes" id="UP000287171"/>
    </source>
</evidence>
<dbReference type="Gene3D" id="1.10.510.10">
    <property type="entry name" value="Transferase(Phosphotransferase) domain 1"/>
    <property type="match status" value="1"/>
</dbReference>
<dbReference type="Proteomes" id="UP000287171">
    <property type="component" value="Unassembled WGS sequence"/>
</dbReference>
<keyword evidence="4" id="KW-1185">Reference proteome</keyword>
<dbReference type="RefSeq" id="WP_126631624.1">
    <property type="nucleotide sequence ID" value="NZ_BIFT01000002.1"/>
</dbReference>
<accession>A0A402BK21</accession>
<dbReference type="InterPro" id="IPR011009">
    <property type="entry name" value="Kinase-like_dom_sf"/>
</dbReference>
<dbReference type="AlphaFoldDB" id="A0A402BK21"/>
<keyword evidence="2" id="KW-0812">Transmembrane</keyword>
<gene>
    <name evidence="3" type="ORF">KDA_71690</name>
</gene>
<keyword evidence="2" id="KW-0472">Membrane</keyword>
<dbReference type="SUPFAM" id="SSF56112">
    <property type="entry name" value="Protein kinase-like (PK-like)"/>
    <property type="match status" value="1"/>
</dbReference>
<dbReference type="OrthoDB" id="139166at2"/>
<evidence type="ECO:0008006" key="5">
    <source>
        <dbReference type="Google" id="ProtNLM"/>
    </source>
</evidence>
<name>A0A402BK21_9CHLR</name>
<organism evidence="3 4">
    <name type="scientific">Dictyobacter alpinus</name>
    <dbReference type="NCBI Taxonomy" id="2014873"/>
    <lineage>
        <taxon>Bacteria</taxon>
        <taxon>Bacillati</taxon>
        <taxon>Chloroflexota</taxon>
        <taxon>Ktedonobacteria</taxon>
        <taxon>Ktedonobacterales</taxon>
        <taxon>Dictyobacteraceae</taxon>
        <taxon>Dictyobacter</taxon>
    </lineage>
</organism>
<keyword evidence="2" id="KW-1133">Transmembrane helix</keyword>
<reference evidence="4" key="1">
    <citation type="submission" date="2018-12" db="EMBL/GenBank/DDBJ databases">
        <title>Tengunoibacter tsumagoiensis gen. nov., sp. nov., Dictyobacter kobayashii sp. nov., D. alpinus sp. nov., and D. joshuensis sp. nov. and description of Dictyobacteraceae fam. nov. within the order Ktedonobacterales isolated from Tengu-no-mugimeshi.</title>
        <authorList>
            <person name="Wang C.M."/>
            <person name="Zheng Y."/>
            <person name="Sakai Y."/>
            <person name="Toyoda A."/>
            <person name="Minakuchi Y."/>
            <person name="Abe K."/>
            <person name="Yokota A."/>
            <person name="Yabe S."/>
        </authorList>
    </citation>
    <scope>NUCLEOTIDE SEQUENCE [LARGE SCALE GENOMIC DNA]</scope>
    <source>
        <strain evidence="4">Uno16</strain>
    </source>
</reference>
<feature type="region of interest" description="Disordered" evidence="1">
    <location>
        <begin position="31"/>
        <end position="58"/>
    </location>
</feature>
<proteinExistence type="predicted"/>
<feature type="transmembrane region" description="Helical" evidence="2">
    <location>
        <begin position="436"/>
        <end position="458"/>
    </location>
</feature>
<evidence type="ECO:0000256" key="2">
    <source>
        <dbReference type="SAM" id="Phobius"/>
    </source>
</evidence>
<evidence type="ECO:0000313" key="3">
    <source>
        <dbReference type="EMBL" id="GCE31685.1"/>
    </source>
</evidence>
<sequence length="460" mass="50455">MICSHCHQVCQVGETICPRCGSPLSLQGKQPSFSLDAQTGSRTPASFGSSVSNISSPTRSLSHEAGVVSGRLVPPTRSSASELEAGTVLQKRYRLIAREGTTQGSADTAEVNWQALDLLMNNSPVIVCEVRFPLGEARQKILIMQKAFRTLHMAQMNEALPSCQDMFSEGGRDFFVFARQPGEELPRYLQKRGGRLEEATAIEGCLQLATILCFLADQRPSIIHGQIRPDQIVVNSQGRWYLKHCSVVFAGLVALQAERNAQFPALPLGIDSDVQAVLRVLYYTLTGAFLPARTNGRVQSPSSINPAISAQVDTLFSNGFDTYKDPYQLRDACATFDRKQVNHLLPETQIPQPQPWESSGARKQQSFAPAFNPSVSLPPLPGPTFTAPENSFSNPYHSSYAPDYNPAPEKEFKPAIDDNIPHLPRPEEFPPLETKFINGATIIGMLGVLLPLLLLILLSR</sequence>